<dbReference type="SUPFAM" id="SSF50911">
    <property type="entry name" value="Mannose 6-phosphate receptor domain"/>
    <property type="match status" value="2"/>
</dbReference>
<sequence>MFTFLLMTYLIVSVNNQDLKGFDDTVLYKLDWPGKTEDFLEPKSSESMFITTADKERYQCFVPKFPTQESEENLQYNGPTALELLAPLFSQTACSYRVESYWTYKLCHGRYIQQYHEEREGKKVKTQEYFLGKWSAEQHDELVAEMSRAEKSGEALKTTKIESVSLPYVEVIMTEGTLCDLNNKKRVTRVLYVCYANGKHEIYSLKEISTCEYEVVVLSALLCDHPRYKPADSGEMEISCLPLQGSGRKPQSLVKMEMEALKRRNQHLINDGESRVRVEIHPVDTVEKPDPAASLPSALDRPEGPGDTSPVDAFLSGQNCLTGGSGWWKYEFCYGRHVEQYHIETDGRRTSLLLGKFNEDAHLEWLKQHPNKKPAAPGHRTHLSHFYSEGSFCEKIGKRRQTEVKLKCLENSSSPSAVSLYLLEPKTCEYIVGVESPLICNILQKADENGLFTKVDKVSDITVEKVDNEKVETKGNLIEDLDVRFEND</sequence>
<feature type="signal peptide" evidence="10">
    <location>
        <begin position="1"/>
        <end position="21"/>
    </location>
</feature>
<dbReference type="EMBL" id="GIIL01004825">
    <property type="protein sequence ID" value="NOV48551.1"/>
    <property type="molecule type" value="Transcribed_RNA"/>
</dbReference>
<dbReference type="InterPro" id="IPR044865">
    <property type="entry name" value="MRH_dom"/>
</dbReference>
<evidence type="ECO:0000256" key="6">
    <source>
        <dbReference type="ARBA" id="ARBA00037585"/>
    </source>
</evidence>
<dbReference type="InterPro" id="IPR012913">
    <property type="entry name" value="OS9-like_dom"/>
</dbReference>
<evidence type="ECO:0000259" key="11">
    <source>
        <dbReference type="PROSITE" id="PS51914"/>
    </source>
</evidence>
<dbReference type="GO" id="GO:0030970">
    <property type="term" value="P:retrograde protein transport, ER to cytosol"/>
    <property type="evidence" value="ECO:0007669"/>
    <property type="project" value="TreeGrafter"/>
</dbReference>
<organism evidence="12">
    <name type="scientific">Xenopsylla cheopis</name>
    <name type="common">Oriental rat flea</name>
    <name type="synonym">Pulex cheopis</name>
    <dbReference type="NCBI Taxonomy" id="163159"/>
    <lineage>
        <taxon>Eukaryota</taxon>
        <taxon>Metazoa</taxon>
        <taxon>Ecdysozoa</taxon>
        <taxon>Arthropoda</taxon>
        <taxon>Hexapoda</taxon>
        <taxon>Insecta</taxon>
        <taxon>Pterygota</taxon>
        <taxon>Neoptera</taxon>
        <taxon>Endopterygota</taxon>
        <taxon>Siphonaptera</taxon>
        <taxon>Pulicidae</taxon>
        <taxon>Xenopsyllinae</taxon>
        <taxon>Xenopsylla</taxon>
    </lineage>
</organism>
<evidence type="ECO:0000256" key="9">
    <source>
        <dbReference type="SAM" id="MobiDB-lite"/>
    </source>
</evidence>
<proteinExistence type="predicted"/>
<evidence type="ECO:0000256" key="2">
    <source>
        <dbReference type="ARBA" id="ARBA00022729"/>
    </source>
</evidence>
<dbReference type="AlphaFoldDB" id="A0A6M2DTR7"/>
<evidence type="ECO:0000256" key="5">
    <source>
        <dbReference type="ARBA" id="ARBA00023157"/>
    </source>
</evidence>
<protein>
    <recommendedName>
        <fullName evidence="7">Endoplasmic reticulum lectin 1</fullName>
    </recommendedName>
    <alternativeName>
        <fullName evidence="8">ER lectin</fullName>
    </alternativeName>
</protein>
<feature type="domain" description="MRH" evidence="11">
    <location>
        <begin position="318"/>
        <end position="442"/>
    </location>
</feature>
<dbReference type="GO" id="GO:0005788">
    <property type="term" value="C:endoplasmic reticulum lumen"/>
    <property type="evidence" value="ECO:0007669"/>
    <property type="project" value="UniProtKB-SubCell"/>
</dbReference>
<evidence type="ECO:0000313" key="12">
    <source>
        <dbReference type="EMBL" id="NOV48551.1"/>
    </source>
</evidence>
<evidence type="ECO:0000256" key="4">
    <source>
        <dbReference type="ARBA" id="ARBA00022824"/>
    </source>
</evidence>
<keyword evidence="5" id="KW-1015">Disulfide bond</keyword>
<evidence type="ECO:0000256" key="10">
    <source>
        <dbReference type="SAM" id="SignalP"/>
    </source>
</evidence>
<dbReference type="PANTHER" id="PTHR15414">
    <property type="entry name" value="OS-9-RELATED"/>
    <property type="match status" value="1"/>
</dbReference>
<dbReference type="InterPro" id="IPR009011">
    <property type="entry name" value="Man6P_isomerase_rcpt-bd_dom_sf"/>
</dbReference>
<keyword evidence="4" id="KW-0256">Endoplasmic reticulum</keyword>
<accession>A0A6M2DTR7</accession>
<feature type="domain" description="MRH" evidence="11">
    <location>
        <begin position="92"/>
        <end position="225"/>
    </location>
</feature>
<dbReference type="InterPro" id="IPR045149">
    <property type="entry name" value="OS-9-like"/>
</dbReference>
<evidence type="ECO:0000256" key="7">
    <source>
        <dbReference type="ARBA" id="ARBA00041108"/>
    </source>
</evidence>
<keyword evidence="12" id="KW-0430">Lectin</keyword>
<evidence type="ECO:0000256" key="3">
    <source>
        <dbReference type="ARBA" id="ARBA00022737"/>
    </source>
</evidence>
<dbReference type="GO" id="GO:0030246">
    <property type="term" value="F:carbohydrate binding"/>
    <property type="evidence" value="ECO:0007669"/>
    <property type="project" value="UniProtKB-KW"/>
</dbReference>
<keyword evidence="2 10" id="KW-0732">Signal</keyword>
<dbReference type="PROSITE" id="PS51914">
    <property type="entry name" value="MRH"/>
    <property type="match status" value="2"/>
</dbReference>
<dbReference type="Gene3D" id="2.70.130.10">
    <property type="entry name" value="Mannose-6-phosphate receptor binding domain"/>
    <property type="match status" value="2"/>
</dbReference>
<dbReference type="Pfam" id="PF07915">
    <property type="entry name" value="PRKCSH"/>
    <property type="match status" value="2"/>
</dbReference>
<dbReference type="PANTHER" id="PTHR15414:SF0">
    <property type="entry name" value="ENDOPLASMIC RETICULUM LECTIN 1"/>
    <property type="match status" value="1"/>
</dbReference>
<dbReference type="FunFam" id="2.70.130.10:FF:000001">
    <property type="entry name" value="Endoplasmic reticulum lectin 1"/>
    <property type="match status" value="1"/>
</dbReference>
<reference evidence="12" key="1">
    <citation type="submission" date="2020-03" db="EMBL/GenBank/DDBJ databases">
        <title>Transcriptomic Profiling of the Digestive Tract of the Rat Flea, Xenopsylla cheopis, Following Blood Feeding and Infection with Yersinia pestis.</title>
        <authorList>
            <person name="Bland D.M."/>
            <person name="Martens C.A."/>
            <person name="Virtaneva K."/>
            <person name="Kanakabandi K."/>
            <person name="Long D."/>
            <person name="Rosenke R."/>
            <person name="Saturday G.A."/>
            <person name="Hoyt F.H."/>
            <person name="Bruno D.P."/>
            <person name="Ribeiro J.M.C."/>
            <person name="Hinnebusch J."/>
        </authorList>
    </citation>
    <scope>NUCLEOTIDE SEQUENCE</scope>
</reference>
<feature type="region of interest" description="Disordered" evidence="9">
    <location>
        <begin position="283"/>
        <end position="311"/>
    </location>
</feature>
<comment type="function">
    <text evidence="6">Probable lectin that binds selectively to improperly folded lumenal proteins. May function in endoplasmic reticulum quality control and endoplasmic reticulum-associated degradation (ERAD) of both non-glycosylated proteins and glycoproteins.</text>
</comment>
<evidence type="ECO:0000256" key="8">
    <source>
        <dbReference type="ARBA" id="ARBA00041661"/>
    </source>
</evidence>
<dbReference type="GO" id="GO:0030968">
    <property type="term" value="P:endoplasmic reticulum unfolded protein response"/>
    <property type="evidence" value="ECO:0007669"/>
    <property type="project" value="InterPro"/>
</dbReference>
<feature type="chain" id="PRO_5026798835" description="Endoplasmic reticulum lectin 1" evidence="10">
    <location>
        <begin position="22"/>
        <end position="488"/>
    </location>
</feature>
<name>A0A6M2DTR7_XENCH</name>
<dbReference type="FunFam" id="2.70.130.10:FF:000003">
    <property type="entry name" value="Endoplasmic reticulum lectin 1"/>
    <property type="match status" value="1"/>
</dbReference>
<evidence type="ECO:0000256" key="1">
    <source>
        <dbReference type="ARBA" id="ARBA00004319"/>
    </source>
</evidence>
<keyword evidence="3" id="KW-0677">Repeat</keyword>
<comment type="subcellular location">
    <subcellularLocation>
        <location evidence="1">Endoplasmic reticulum lumen</location>
    </subcellularLocation>
</comment>